<dbReference type="SUPFAM" id="SSF47413">
    <property type="entry name" value="lambda repressor-like DNA-binding domains"/>
    <property type="match status" value="1"/>
</dbReference>
<dbReference type="Proteomes" id="UP000503278">
    <property type="component" value="Chromosome"/>
</dbReference>
<dbReference type="PANTHER" id="PTHR36924:SF1">
    <property type="entry name" value="ANTITOXIN HIGA-1"/>
    <property type="match status" value="1"/>
</dbReference>
<dbReference type="PANTHER" id="PTHR36924">
    <property type="entry name" value="ANTITOXIN HIGA-1"/>
    <property type="match status" value="1"/>
</dbReference>
<organism evidence="3 4">
    <name type="scientific">Mucilaginibacter robiniae</name>
    <dbReference type="NCBI Taxonomy" id="2728022"/>
    <lineage>
        <taxon>Bacteria</taxon>
        <taxon>Pseudomonadati</taxon>
        <taxon>Bacteroidota</taxon>
        <taxon>Sphingobacteriia</taxon>
        <taxon>Sphingobacteriales</taxon>
        <taxon>Sphingobacteriaceae</taxon>
        <taxon>Mucilaginibacter</taxon>
    </lineage>
</organism>
<dbReference type="InterPro" id="IPR053830">
    <property type="entry name" value="DUF6922"/>
</dbReference>
<evidence type="ECO:0000313" key="4">
    <source>
        <dbReference type="Proteomes" id="UP000503278"/>
    </source>
</evidence>
<sequence>MEKWIEKYRGIHPGAILDRQLKKRKVKQNAFARHIHVPAQTINAIIKGSRKMTPEVAVKIDEGLGFEESTMAVLQALYETRLVKDKLHQTDHPDFSKIRRILFWDTDFAKINWQQQRKAVVRRVWERGNEEEKQEIKRYYGADIVDAIINHTKADSRHPSFLRPKTS</sequence>
<dbReference type="Gene3D" id="1.10.260.40">
    <property type="entry name" value="lambda repressor-like DNA-binding domains"/>
    <property type="match status" value="1"/>
</dbReference>
<dbReference type="GO" id="GO:0003677">
    <property type="term" value="F:DNA binding"/>
    <property type="evidence" value="ECO:0007669"/>
    <property type="project" value="UniProtKB-KW"/>
</dbReference>
<proteinExistence type="predicted"/>
<dbReference type="KEGG" id="mrob:HH214_05750"/>
<evidence type="ECO:0000259" key="2">
    <source>
        <dbReference type="PROSITE" id="PS50943"/>
    </source>
</evidence>
<dbReference type="SMART" id="SM00530">
    <property type="entry name" value="HTH_XRE"/>
    <property type="match status" value="1"/>
</dbReference>
<dbReference type="Pfam" id="PF21956">
    <property type="entry name" value="DUF6922"/>
    <property type="match status" value="1"/>
</dbReference>
<dbReference type="Pfam" id="PF01381">
    <property type="entry name" value="HTH_3"/>
    <property type="match status" value="1"/>
</dbReference>
<keyword evidence="4" id="KW-1185">Reference proteome</keyword>
<accession>A0A7L5DXD1</accession>
<dbReference type="InterPro" id="IPR010982">
    <property type="entry name" value="Lambda_DNA-bd_dom_sf"/>
</dbReference>
<dbReference type="AlphaFoldDB" id="A0A7L5DXD1"/>
<reference evidence="3 4" key="1">
    <citation type="submission" date="2020-04" db="EMBL/GenBank/DDBJ databases">
        <title>Genome sequencing of novel species.</title>
        <authorList>
            <person name="Heo J."/>
            <person name="Kim S.-J."/>
            <person name="Kim J.-S."/>
            <person name="Hong S.-B."/>
            <person name="Kwon S.-W."/>
        </authorList>
    </citation>
    <scope>NUCLEOTIDE SEQUENCE [LARGE SCALE GENOMIC DNA]</scope>
    <source>
        <strain evidence="3 4">F39-2</strain>
    </source>
</reference>
<dbReference type="InterPro" id="IPR001387">
    <property type="entry name" value="Cro/C1-type_HTH"/>
</dbReference>
<evidence type="ECO:0000313" key="3">
    <source>
        <dbReference type="EMBL" id="QJD95411.1"/>
    </source>
</evidence>
<name>A0A7L5DXD1_9SPHI</name>
<gene>
    <name evidence="3" type="ORF">HH214_05750</name>
</gene>
<dbReference type="CDD" id="cd00093">
    <property type="entry name" value="HTH_XRE"/>
    <property type="match status" value="1"/>
</dbReference>
<dbReference type="RefSeq" id="WP_169606425.1">
    <property type="nucleotide sequence ID" value="NZ_CP051682.1"/>
</dbReference>
<feature type="domain" description="HTH cro/C1-type" evidence="2">
    <location>
        <begin position="17"/>
        <end position="71"/>
    </location>
</feature>
<keyword evidence="1" id="KW-0238">DNA-binding</keyword>
<protein>
    <submittedName>
        <fullName evidence="3">Helix-turn-helix domain-containing protein</fullName>
    </submittedName>
</protein>
<dbReference type="EMBL" id="CP051682">
    <property type="protein sequence ID" value="QJD95411.1"/>
    <property type="molecule type" value="Genomic_DNA"/>
</dbReference>
<evidence type="ECO:0000256" key="1">
    <source>
        <dbReference type="ARBA" id="ARBA00023125"/>
    </source>
</evidence>
<dbReference type="PROSITE" id="PS50943">
    <property type="entry name" value="HTH_CROC1"/>
    <property type="match status" value="1"/>
</dbReference>
<dbReference type="InterPro" id="IPR013430">
    <property type="entry name" value="Toxin_antidote_HigA"/>
</dbReference>